<dbReference type="Gene3D" id="3.20.20.150">
    <property type="entry name" value="Divalent-metal-dependent TIM barrel enzymes"/>
    <property type="match status" value="1"/>
</dbReference>
<name>A0A2U9PID3_MYCSE</name>
<protein>
    <submittedName>
        <fullName evidence="2">Sugar phosphate isomerase/epimerase</fullName>
    </submittedName>
</protein>
<dbReference type="PANTHER" id="PTHR12110">
    <property type="entry name" value="HYDROXYPYRUVATE ISOMERASE"/>
    <property type="match status" value="1"/>
</dbReference>
<dbReference type="SUPFAM" id="SSF51658">
    <property type="entry name" value="Xylose isomerase-like"/>
    <property type="match status" value="1"/>
</dbReference>
<dbReference type="PANTHER" id="PTHR12110:SF48">
    <property type="entry name" value="BLL3656 PROTEIN"/>
    <property type="match status" value="1"/>
</dbReference>
<evidence type="ECO:0000313" key="3">
    <source>
        <dbReference type="Proteomes" id="UP000011200"/>
    </source>
</evidence>
<proteinExistence type="predicted"/>
<sequence length="282" mass="30219">MTIDVVAACWTTAGPAEPLGPDDRSPVPIRDRVELASAAGFTGFGIRHGDLLAVESEMGFSEFRRILDANGMKFLDVEFLEGWYARDETRARSDRQRADFLRAAAELGVNLIKVGGNLSGGAYDVNQVAEEFAILGEQAHRAGAKIGLEPMPFADITDAAAGLEVVLRADHPSAGLFLDLWHIGRAGTDVTSLADIPVKCIAGVELADADREVRGPLLHDTVNHRRFPGEGVLDVAGFVNAVTKTGFSGPWGIEMLSTDYREMPVPIAARRAFASAAAYLQS</sequence>
<evidence type="ECO:0000259" key="1">
    <source>
        <dbReference type="Pfam" id="PF01261"/>
    </source>
</evidence>
<keyword evidence="2" id="KW-0413">Isomerase</keyword>
<dbReference type="InterPro" id="IPR050312">
    <property type="entry name" value="IolE/XylAMocC-like"/>
</dbReference>
<dbReference type="AlphaFoldDB" id="A0A2U9PID3"/>
<dbReference type="EMBL" id="CP027541">
    <property type="protein sequence ID" value="AWT51445.1"/>
    <property type="molecule type" value="Genomic_DNA"/>
</dbReference>
<gene>
    <name evidence="2" type="ORF">D806_004520</name>
</gene>
<reference evidence="2 3" key="1">
    <citation type="journal article" date="2013" name="Genome Announc.">
        <title>Draft genome sequence of MKD8, a conjugal recipient Mycobacterium smegmatis strain.</title>
        <authorList>
            <person name="Gray T.A."/>
            <person name="Palumbo M.J."/>
            <person name="Derbyshire K.M."/>
        </authorList>
    </citation>
    <scope>NUCLEOTIDE SEQUENCE [LARGE SCALE GENOMIC DNA]</scope>
    <source>
        <strain evidence="2 3">MKD8</strain>
    </source>
</reference>
<dbReference type="Proteomes" id="UP000011200">
    <property type="component" value="Chromosome"/>
</dbReference>
<dbReference type="InterPro" id="IPR013022">
    <property type="entry name" value="Xyl_isomerase-like_TIM-brl"/>
</dbReference>
<dbReference type="InterPro" id="IPR036237">
    <property type="entry name" value="Xyl_isomerase-like_sf"/>
</dbReference>
<evidence type="ECO:0000313" key="2">
    <source>
        <dbReference type="EMBL" id="AWT51445.1"/>
    </source>
</evidence>
<reference evidence="3" key="2">
    <citation type="submission" date="2018-03" db="EMBL/GenBank/DDBJ databases">
        <authorList>
            <person name="Derbyshire K."/>
            <person name="Gray T.A."/>
            <person name="Champion M."/>
        </authorList>
    </citation>
    <scope>NUCLEOTIDE SEQUENCE [LARGE SCALE GENOMIC DNA]</scope>
    <source>
        <strain evidence="3">MKD8</strain>
    </source>
</reference>
<dbReference type="Pfam" id="PF01261">
    <property type="entry name" value="AP_endonuc_2"/>
    <property type="match status" value="1"/>
</dbReference>
<feature type="domain" description="Xylose isomerase-like TIM barrel" evidence="1">
    <location>
        <begin position="33"/>
        <end position="259"/>
    </location>
</feature>
<dbReference type="RefSeq" id="WP_003891789.1">
    <property type="nucleotide sequence ID" value="NZ_CP027541.1"/>
</dbReference>
<organism evidence="2 3">
    <name type="scientific">Mycolicibacterium smegmatis (strain MKD8)</name>
    <name type="common">Mycobacterium smegmatis</name>
    <dbReference type="NCBI Taxonomy" id="1214915"/>
    <lineage>
        <taxon>Bacteria</taxon>
        <taxon>Bacillati</taxon>
        <taxon>Actinomycetota</taxon>
        <taxon>Actinomycetes</taxon>
        <taxon>Mycobacteriales</taxon>
        <taxon>Mycobacteriaceae</taxon>
        <taxon>Mycolicibacterium</taxon>
    </lineage>
</organism>
<dbReference type="GO" id="GO:0016853">
    <property type="term" value="F:isomerase activity"/>
    <property type="evidence" value="ECO:0007669"/>
    <property type="project" value="UniProtKB-KW"/>
</dbReference>
<accession>A0A2U9PID3</accession>